<accession>A0ABW4KB82</accession>
<proteinExistence type="predicted"/>
<evidence type="ECO:0000313" key="1">
    <source>
        <dbReference type="EMBL" id="MFD1705225.1"/>
    </source>
</evidence>
<organism evidence="1 2">
    <name type="scientific">Siminovitchia sediminis</name>
    <dbReference type="NCBI Taxonomy" id="1274353"/>
    <lineage>
        <taxon>Bacteria</taxon>
        <taxon>Bacillati</taxon>
        <taxon>Bacillota</taxon>
        <taxon>Bacilli</taxon>
        <taxon>Bacillales</taxon>
        <taxon>Bacillaceae</taxon>
        <taxon>Siminovitchia</taxon>
    </lineage>
</organism>
<dbReference type="RefSeq" id="WP_380771477.1">
    <property type="nucleotide sequence ID" value="NZ_JBHUEO010000002.1"/>
</dbReference>
<sequence>MLNRYSARIEPTIYKEVPEFIADFVMVDKQNQEEYRLGILNGDYEDRDDLYICPQDINVGVDLSDLDENLTVVYMYDVLSVDKYRKLQECFYDRLGEKDSVIFLDPEKDLNIDLEEYIRDERIGKEQRETRKNREKIMER</sequence>
<dbReference type="Proteomes" id="UP001597301">
    <property type="component" value="Unassembled WGS sequence"/>
</dbReference>
<dbReference type="EMBL" id="JBHUEO010000002">
    <property type="protein sequence ID" value="MFD1705225.1"/>
    <property type="molecule type" value="Genomic_DNA"/>
</dbReference>
<reference evidence="2" key="1">
    <citation type="journal article" date="2019" name="Int. J. Syst. Evol. Microbiol.">
        <title>The Global Catalogue of Microorganisms (GCM) 10K type strain sequencing project: providing services to taxonomists for standard genome sequencing and annotation.</title>
        <authorList>
            <consortium name="The Broad Institute Genomics Platform"/>
            <consortium name="The Broad Institute Genome Sequencing Center for Infectious Disease"/>
            <person name="Wu L."/>
            <person name="Ma J."/>
        </authorList>
    </citation>
    <scope>NUCLEOTIDE SEQUENCE [LARGE SCALE GENOMIC DNA]</scope>
    <source>
        <strain evidence="2">CGMCC 1.12295</strain>
    </source>
</reference>
<protein>
    <submittedName>
        <fullName evidence="1">Uncharacterized protein</fullName>
    </submittedName>
</protein>
<keyword evidence="2" id="KW-1185">Reference proteome</keyword>
<evidence type="ECO:0000313" key="2">
    <source>
        <dbReference type="Proteomes" id="UP001597301"/>
    </source>
</evidence>
<comment type="caution">
    <text evidence="1">The sequence shown here is derived from an EMBL/GenBank/DDBJ whole genome shotgun (WGS) entry which is preliminary data.</text>
</comment>
<gene>
    <name evidence="1" type="ORF">ACFSCZ_00485</name>
</gene>
<name>A0ABW4KB82_9BACI</name>